<feature type="region of interest" description="Disordered" evidence="1">
    <location>
        <begin position="1"/>
        <end position="65"/>
    </location>
</feature>
<dbReference type="Proteomes" id="UP000807115">
    <property type="component" value="Chromosome 10"/>
</dbReference>
<dbReference type="AlphaFoldDB" id="A0A921TZS7"/>
<evidence type="ECO:0000313" key="2">
    <source>
        <dbReference type="EMBL" id="KAG0512591.1"/>
    </source>
</evidence>
<reference evidence="2" key="2">
    <citation type="submission" date="2020-10" db="EMBL/GenBank/DDBJ databases">
        <authorList>
            <person name="Cooper E.A."/>
            <person name="Brenton Z.W."/>
            <person name="Flinn B.S."/>
            <person name="Jenkins J."/>
            <person name="Shu S."/>
            <person name="Flowers D."/>
            <person name="Luo F."/>
            <person name="Wang Y."/>
            <person name="Xia P."/>
            <person name="Barry K."/>
            <person name="Daum C."/>
            <person name="Lipzen A."/>
            <person name="Yoshinaga Y."/>
            <person name="Schmutz J."/>
            <person name="Saski C."/>
            <person name="Vermerris W."/>
            <person name="Kresovich S."/>
        </authorList>
    </citation>
    <scope>NUCLEOTIDE SEQUENCE</scope>
</reference>
<sequence>MLGAPVPPNPTPSPSPRPHRLPAPAHTADALLLPRVRIVIRSPPPPPDTGPPYDASPYTGRLPPPPAPAICSRCPPGCPLLLLPRPPLRRAPWHRLLLPPPLSTDAGAAPSLLHL</sequence>
<reference evidence="2" key="1">
    <citation type="journal article" date="2019" name="BMC Genomics">
        <title>A new reference genome for Sorghum bicolor reveals high levels of sequence similarity between sweet and grain genotypes: implications for the genetics of sugar metabolism.</title>
        <authorList>
            <person name="Cooper E.A."/>
            <person name="Brenton Z.W."/>
            <person name="Flinn B.S."/>
            <person name="Jenkins J."/>
            <person name="Shu S."/>
            <person name="Flowers D."/>
            <person name="Luo F."/>
            <person name="Wang Y."/>
            <person name="Xia P."/>
            <person name="Barry K."/>
            <person name="Daum C."/>
            <person name="Lipzen A."/>
            <person name="Yoshinaga Y."/>
            <person name="Schmutz J."/>
            <person name="Saski C."/>
            <person name="Vermerris W."/>
            <person name="Kresovich S."/>
        </authorList>
    </citation>
    <scope>NUCLEOTIDE SEQUENCE</scope>
</reference>
<feature type="compositionally biased region" description="Low complexity" evidence="1">
    <location>
        <begin position="22"/>
        <end position="41"/>
    </location>
</feature>
<evidence type="ECO:0000313" key="3">
    <source>
        <dbReference type="Proteomes" id="UP000807115"/>
    </source>
</evidence>
<comment type="caution">
    <text evidence="2">The sequence shown here is derived from an EMBL/GenBank/DDBJ whole genome shotgun (WGS) entry which is preliminary data.</text>
</comment>
<proteinExistence type="predicted"/>
<dbReference type="EMBL" id="CM027689">
    <property type="protein sequence ID" value="KAG0512591.1"/>
    <property type="molecule type" value="Genomic_DNA"/>
</dbReference>
<protein>
    <submittedName>
        <fullName evidence="2">Uncharacterized protein</fullName>
    </submittedName>
</protein>
<accession>A0A921TZS7</accession>
<evidence type="ECO:0000256" key="1">
    <source>
        <dbReference type="SAM" id="MobiDB-lite"/>
    </source>
</evidence>
<gene>
    <name evidence="2" type="ORF">BDA96_10G027700</name>
</gene>
<name>A0A921TZS7_SORBI</name>
<feature type="compositionally biased region" description="Pro residues" evidence="1">
    <location>
        <begin position="1"/>
        <end position="16"/>
    </location>
</feature>
<organism evidence="2 3">
    <name type="scientific">Sorghum bicolor</name>
    <name type="common">Sorghum</name>
    <name type="synonym">Sorghum vulgare</name>
    <dbReference type="NCBI Taxonomy" id="4558"/>
    <lineage>
        <taxon>Eukaryota</taxon>
        <taxon>Viridiplantae</taxon>
        <taxon>Streptophyta</taxon>
        <taxon>Embryophyta</taxon>
        <taxon>Tracheophyta</taxon>
        <taxon>Spermatophyta</taxon>
        <taxon>Magnoliopsida</taxon>
        <taxon>Liliopsida</taxon>
        <taxon>Poales</taxon>
        <taxon>Poaceae</taxon>
        <taxon>PACMAD clade</taxon>
        <taxon>Panicoideae</taxon>
        <taxon>Andropogonodae</taxon>
        <taxon>Andropogoneae</taxon>
        <taxon>Sorghinae</taxon>
        <taxon>Sorghum</taxon>
    </lineage>
</organism>